<dbReference type="OrthoDB" id="5515141at2"/>
<feature type="region of interest" description="Disordered" evidence="1">
    <location>
        <begin position="60"/>
        <end position="101"/>
    </location>
</feature>
<dbReference type="AlphaFoldDB" id="A0A511SWN1"/>
<evidence type="ECO:0000313" key="3">
    <source>
        <dbReference type="EMBL" id="GEN05862.1"/>
    </source>
</evidence>
<keyword evidence="5" id="KW-1185">Reference proteome</keyword>
<dbReference type="Proteomes" id="UP000321514">
    <property type="component" value="Unassembled WGS sequence"/>
</dbReference>
<reference evidence="3 6" key="2">
    <citation type="submission" date="2019-07" db="EMBL/GenBank/DDBJ databases">
        <title>Whole genome shotgun sequence of Myxococcus fulvus NBRC 100333.</title>
        <authorList>
            <person name="Hosoyama A."/>
            <person name="Uohara A."/>
            <person name="Ohji S."/>
            <person name="Ichikawa N."/>
        </authorList>
    </citation>
    <scope>NUCLEOTIDE SEQUENCE [LARGE SCALE GENOMIC DNA]</scope>
    <source>
        <strain evidence="3 6">NBRC 100333</strain>
    </source>
</reference>
<proteinExistence type="predicted"/>
<evidence type="ECO:0000313" key="6">
    <source>
        <dbReference type="Proteomes" id="UP000321514"/>
    </source>
</evidence>
<dbReference type="Proteomes" id="UP000183760">
    <property type="component" value="Unassembled WGS sequence"/>
</dbReference>
<dbReference type="RefSeq" id="WP_074951384.1">
    <property type="nucleotide sequence ID" value="NZ_BJXR01000013.1"/>
</dbReference>
<feature type="compositionally biased region" description="Polar residues" evidence="1">
    <location>
        <begin position="169"/>
        <end position="182"/>
    </location>
</feature>
<evidence type="ECO:0000256" key="1">
    <source>
        <dbReference type="SAM" id="MobiDB-lite"/>
    </source>
</evidence>
<accession>A0A511SWN1</accession>
<dbReference type="STRING" id="1334629.MFUL124B02_36295"/>
<organism evidence="3 6">
    <name type="scientific">Myxococcus fulvus</name>
    <dbReference type="NCBI Taxonomy" id="33"/>
    <lineage>
        <taxon>Bacteria</taxon>
        <taxon>Pseudomonadati</taxon>
        <taxon>Myxococcota</taxon>
        <taxon>Myxococcia</taxon>
        <taxon>Myxococcales</taxon>
        <taxon>Cystobacterineae</taxon>
        <taxon>Myxococcaceae</taxon>
        <taxon>Myxococcus</taxon>
    </lineage>
</organism>
<dbReference type="EMBL" id="FOIB01000002">
    <property type="protein sequence ID" value="SET65104.1"/>
    <property type="molecule type" value="Genomic_DNA"/>
</dbReference>
<gene>
    <name evidence="3" type="ORF">MFU01_08990</name>
    <name evidence="4" type="ORF">SAMN05443572_1021017</name>
</gene>
<comment type="caution">
    <text evidence="3">The sequence shown here is derived from an EMBL/GenBank/DDBJ whole genome shotgun (WGS) entry which is preliminary data.</text>
</comment>
<evidence type="ECO:0000313" key="5">
    <source>
        <dbReference type="Proteomes" id="UP000183760"/>
    </source>
</evidence>
<evidence type="ECO:0008006" key="7">
    <source>
        <dbReference type="Google" id="ProtNLM"/>
    </source>
</evidence>
<protein>
    <recommendedName>
        <fullName evidence="7">DUF3060 domain-containing protein</fullName>
    </recommendedName>
</protein>
<keyword evidence="2" id="KW-0732">Signal</keyword>
<feature type="region of interest" description="Disordered" evidence="1">
    <location>
        <begin position="151"/>
        <end position="182"/>
    </location>
</feature>
<dbReference type="EMBL" id="BJXR01000013">
    <property type="protein sequence ID" value="GEN05862.1"/>
    <property type="molecule type" value="Genomic_DNA"/>
</dbReference>
<evidence type="ECO:0000313" key="4">
    <source>
        <dbReference type="EMBL" id="SET65104.1"/>
    </source>
</evidence>
<dbReference type="Pfam" id="PF11259">
    <property type="entry name" value="DUF3060"/>
    <property type="match status" value="1"/>
</dbReference>
<dbReference type="InterPro" id="IPR021417">
    <property type="entry name" value="DUF3060"/>
</dbReference>
<name>A0A511SWN1_MYXFU</name>
<evidence type="ECO:0000256" key="2">
    <source>
        <dbReference type="SAM" id="SignalP"/>
    </source>
</evidence>
<reference evidence="4 5" key="1">
    <citation type="submission" date="2016-10" db="EMBL/GenBank/DDBJ databases">
        <authorList>
            <person name="Varghese N."/>
            <person name="Submissions S."/>
        </authorList>
    </citation>
    <scope>NUCLEOTIDE SEQUENCE [LARGE SCALE GENOMIC DNA]</scope>
    <source>
        <strain evidence="4 5">DSM 16525</strain>
    </source>
</reference>
<sequence>MRNHFTSKAFIVIACVLGSMSASAQDDDEAASVKVGKDGNVRVKAPGATIEARDGSARVRGGGVDIQADGASARDRDDDDAAETSSQSEGSLELVDSDRTVKHDCGEGGKVEIVGSSNQVILTGTCEYIEVTGSENKVSAHTVRRIETTGSDNNVVWKHGPQKGKKPRISNTGTNNRISQAR</sequence>
<feature type="signal peptide" evidence="2">
    <location>
        <begin position="1"/>
        <end position="24"/>
    </location>
</feature>
<feature type="chain" id="PRO_5022943422" description="DUF3060 domain-containing protein" evidence="2">
    <location>
        <begin position="25"/>
        <end position="182"/>
    </location>
</feature>